<keyword evidence="3" id="KW-0479">Metal-binding</keyword>
<keyword evidence="7 9" id="KW-0472">Membrane</keyword>
<proteinExistence type="predicted"/>
<dbReference type="GO" id="GO:0000139">
    <property type="term" value="C:Golgi membrane"/>
    <property type="evidence" value="ECO:0007669"/>
    <property type="project" value="TreeGrafter"/>
</dbReference>
<dbReference type="EMBL" id="VWZL01002318">
    <property type="protein sequence ID" value="NXG86306.1"/>
    <property type="molecule type" value="Genomic_DNA"/>
</dbReference>
<dbReference type="GO" id="GO:0061630">
    <property type="term" value="F:ubiquitin protein ligase activity"/>
    <property type="evidence" value="ECO:0007669"/>
    <property type="project" value="TreeGrafter"/>
</dbReference>
<keyword evidence="6 9" id="KW-1133">Transmembrane helix</keyword>
<evidence type="ECO:0000256" key="6">
    <source>
        <dbReference type="ARBA" id="ARBA00022989"/>
    </source>
</evidence>
<evidence type="ECO:0000256" key="8">
    <source>
        <dbReference type="PROSITE-ProRule" id="PRU00175"/>
    </source>
</evidence>
<sequence length="196" mass="22495">VVPLYFTIRLYWWRSLSMCRVLSVITGYITCRATCKPLSGRTPQYGLFCWFCLVLVGIVRYVAIMLTMFGFNLFFRIESDDSMDFGVMLLFYRLYCGVMGRDFAEICSVYMASTISFYNISGIPTRSLSNDICTVCGQNIFVDINEEGIIENTYQLSCNHVFHESCIHGWCIAGKNQTCPYCAETVDLKRMLSNPY</sequence>
<comment type="caution">
    <text evidence="11">The sequence shown here is derived from an EMBL/GenBank/DDBJ whole genome shotgun (WGS) entry which is preliminary data.</text>
</comment>
<evidence type="ECO:0000256" key="2">
    <source>
        <dbReference type="ARBA" id="ARBA00022692"/>
    </source>
</evidence>
<dbReference type="InterPro" id="IPR040176">
    <property type="entry name" value="RNF121/RNF175"/>
</dbReference>
<dbReference type="PANTHER" id="PTHR13407">
    <property type="entry name" value="RNF121 PROTEIN"/>
    <property type="match status" value="1"/>
</dbReference>
<dbReference type="InterPro" id="IPR001841">
    <property type="entry name" value="Znf_RING"/>
</dbReference>
<dbReference type="PANTHER" id="PTHR13407:SF2">
    <property type="entry name" value="RING FINGER PROTEIN 175"/>
    <property type="match status" value="1"/>
</dbReference>
<protein>
    <submittedName>
        <fullName evidence="11">RN175 protein</fullName>
    </submittedName>
</protein>
<feature type="non-terminal residue" evidence="11">
    <location>
        <position position="196"/>
    </location>
</feature>
<dbReference type="InterPro" id="IPR013083">
    <property type="entry name" value="Znf_RING/FYVE/PHD"/>
</dbReference>
<evidence type="ECO:0000259" key="10">
    <source>
        <dbReference type="PROSITE" id="PS50089"/>
    </source>
</evidence>
<keyword evidence="2 9" id="KW-0812">Transmembrane</keyword>
<accession>A0A7K9FAY8</accession>
<keyword evidence="4 8" id="KW-0863">Zinc-finger</keyword>
<comment type="subcellular location">
    <subcellularLocation>
        <location evidence="1">Membrane</location>
        <topology evidence="1">Multi-pass membrane protein</topology>
    </subcellularLocation>
</comment>
<name>A0A7K9FAY8_STEPR</name>
<evidence type="ECO:0000256" key="4">
    <source>
        <dbReference type="ARBA" id="ARBA00022771"/>
    </source>
</evidence>
<feature type="transmembrane region" description="Helical" evidence="9">
    <location>
        <begin position="47"/>
        <end position="75"/>
    </location>
</feature>
<evidence type="ECO:0000313" key="12">
    <source>
        <dbReference type="Proteomes" id="UP000532908"/>
    </source>
</evidence>
<dbReference type="Pfam" id="PF13639">
    <property type="entry name" value="zf-RING_2"/>
    <property type="match status" value="1"/>
</dbReference>
<dbReference type="FunFam" id="3.30.40.10:FF:000074">
    <property type="entry name" value="Ring finger protein 121"/>
    <property type="match status" value="1"/>
</dbReference>
<dbReference type="CDD" id="cd16475">
    <property type="entry name" value="RING-H2_RNF121-like"/>
    <property type="match status" value="1"/>
</dbReference>
<evidence type="ECO:0000313" key="11">
    <source>
        <dbReference type="EMBL" id="NXG86306.1"/>
    </source>
</evidence>
<dbReference type="GO" id="GO:0005789">
    <property type="term" value="C:endoplasmic reticulum membrane"/>
    <property type="evidence" value="ECO:0007669"/>
    <property type="project" value="TreeGrafter"/>
</dbReference>
<evidence type="ECO:0000256" key="1">
    <source>
        <dbReference type="ARBA" id="ARBA00004141"/>
    </source>
</evidence>
<dbReference type="SUPFAM" id="SSF57850">
    <property type="entry name" value="RING/U-box"/>
    <property type="match status" value="1"/>
</dbReference>
<dbReference type="SMART" id="SM00184">
    <property type="entry name" value="RING"/>
    <property type="match status" value="1"/>
</dbReference>
<dbReference type="GO" id="GO:0008270">
    <property type="term" value="F:zinc ion binding"/>
    <property type="evidence" value="ECO:0007669"/>
    <property type="project" value="UniProtKB-KW"/>
</dbReference>
<feature type="transmembrane region" description="Helical" evidence="9">
    <location>
        <begin position="12"/>
        <end position="35"/>
    </location>
</feature>
<evidence type="ECO:0000256" key="9">
    <source>
        <dbReference type="SAM" id="Phobius"/>
    </source>
</evidence>
<evidence type="ECO:0000256" key="5">
    <source>
        <dbReference type="ARBA" id="ARBA00022833"/>
    </source>
</evidence>
<organism evidence="11 12">
    <name type="scientific">Stercorarius parasiticus</name>
    <name type="common">Parasitic jaeger</name>
    <name type="synonym">Arctic skua</name>
    <dbReference type="NCBI Taxonomy" id="54059"/>
    <lineage>
        <taxon>Eukaryota</taxon>
        <taxon>Metazoa</taxon>
        <taxon>Chordata</taxon>
        <taxon>Craniata</taxon>
        <taxon>Vertebrata</taxon>
        <taxon>Euteleostomi</taxon>
        <taxon>Archelosauria</taxon>
        <taxon>Archosauria</taxon>
        <taxon>Dinosauria</taxon>
        <taxon>Saurischia</taxon>
        <taxon>Theropoda</taxon>
        <taxon>Coelurosauria</taxon>
        <taxon>Aves</taxon>
        <taxon>Neognathae</taxon>
        <taxon>Neoaves</taxon>
        <taxon>Charadriiformes</taxon>
        <taxon>Stercorariidae</taxon>
        <taxon>Stercorarius</taxon>
    </lineage>
</organism>
<dbReference type="AlphaFoldDB" id="A0A7K9FAY8"/>
<dbReference type="PROSITE" id="PS50089">
    <property type="entry name" value="ZF_RING_2"/>
    <property type="match status" value="1"/>
</dbReference>
<feature type="non-terminal residue" evidence="11">
    <location>
        <position position="1"/>
    </location>
</feature>
<gene>
    <name evidence="11" type="primary">Rnf175</name>
    <name evidence="11" type="ORF">STEPAR_R15054</name>
</gene>
<keyword evidence="5" id="KW-0862">Zinc</keyword>
<evidence type="ECO:0000256" key="3">
    <source>
        <dbReference type="ARBA" id="ARBA00022723"/>
    </source>
</evidence>
<feature type="domain" description="RING-type" evidence="10">
    <location>
        <begin position="133"/>
        <end position="182"/>
    </location>
</feature>
<dbReference type="Proteomes" id="UP000532908">
    <property type="component" value="Unassembled WGS sequence"/>
</dbReference>
<reference evidence="11 12" key="1">
    <citation type="submission" date="2019-09" db="EMBL/GenBank/DDBJ databases">
        <title>Bird 10,000 Genomes (B10K) Project - Family phase.</title>
        <authorList>
            <person name="Zhang G."/>
        </authorList>
    </citation>
    <scope>NUCLEOTIDE SEQUENCE [LARGE SCALE GENOMIC DNA]</scope>
    <source>
        <strain evidence="11">B10K-DU-001-20</strain>
        <tissue evidence="11">Muscle</tissue>
    </source>
</reference>
<keyword evidence="12" id="KW-1185">Reference proteome</keyword>
<evidence type="ECO:0000256" key="7">
    <source>
        <dbReference type="ARBA" id="ARBA00023136"/>
    </source>
</evidence>
<dbReference type="Gene3D" id="3.30.40.10">
    <property type="entry name" value="Zinc/RING finger domain, C3HC4 (zinc finger)"/>
    <property type="match status" value="1"/>
</dbReference>
<dbReference type="GO" id="GO:0036503">
    <property type="term" value="P:ERAD pathway"/>
    <property type="evidence" value="ECO:0007669"/>
    <property type="project" value="TreeGrafter"/>
</dbReference>